<name>A0A8S3AXF6_9BILA</name>
<gene>
    <name evidence="2" type="ORF">GIL414_LOCUS45998</name>
</gene>
<evidence type="ECO:0000313" key="2">
    <source>
        <dbReference type="EMBL" id="CAF4772443.1"/>
    </source>
</evidence>
<feature type="non-terminal residue" evidence="2">
    <location>
        <position position="1"/>
    </location>
</feature>
<sequence>TTPVDYQCIADNGIPPRDTRTKRLFPSSKI</sequence>
<reference evidence="2" key="1">
    <citation type="submission" date="2021-02" db="EMBL/GenBank/DDBJ databases">
        <authorList>
            <person name="Nowell W R."/>
        </authorList>
    </citation>
    <scope>NUCLEOTIDE SEQUENCE</scope>
</reference>
<evidence type="ECO:0000256" key="1">
    <source>
        <dbReference type="SAM" id="MobiDB-lite"/>
    </source>
</evidence>
<feature type="region of interest" description="Disordered" evidence="1">
    <location>
        <begin position="11"/>
        <end position="30"/>
    </location>
</feature>
<protein>
    <submittedName>
        <fullName evidence="2">Uncharacterized protein</fullName>
    </submittedName>
</protein>
<dbReference type="AlphaFoldDB" id="A0A8S3AXF6"/>
<comment type="caution">
    <text evidence="2">The sequence shown here is derived from an EMBL/GenBank/DDBJ whole genome shotgun (WGS) entry which is preliminary data.</text>
</comment>
<evidence type="ECO:0000313" key="3">
    <source>
        <dbReference type="Proteomes" id="UP000681720"/>
    </source>
</evidence>
<dbReference type="Proteomes" id="UP000681720">
    <property type="component" value="Unassembled WGS sequence"/>
</dbReference>
<proteinExistence type="predicted"/>
<accession>A0A8S3AXF6</accession>
<organism evidence="2 3">
    <name type="scientific">Rotaria magnacalcarata</name>
    <dbReference type="NCBI Taxonomy" id="392030"/>
    <lineage>
        <taxon>Eukaryota</taxon>
        <taxon>Metazoa</taxon>
        <taxon>Spiralia</taxon>
        <taxon>Gnathifera</taxon>
        <taxon>Rotifera</taxon>
        <taxon>Eurotatoria</taxon>
        <taxon>Bdelloidea</taxon>
        <taxon>Philodinida</taxon>
        <taxon>Philodinidae</taxon>
        <taxon>Rotaria</taxon>
    </lineage>
</organism>
<dbReference type="EMBL" id="CAJOBJ010143190">
    <property type="protein sequence ID" value="CAF4772443.1"/>
    <property type="molecule type" value="Genomic_DNA"/>
</dbReference>